<organism evidence="14 15">
    <name type="scientific">Dyadobacter jejuensis</name>
    <dbReference type="NCBI Taxonomy" id="1082580"/>
    <lineage>
        <taxon>Bacteria</taxon>
        <taxon>Pseudomonadati</taxon>
        <taxon>Bacteroidota</taxon>
        <taxon>Cytophagia</taxon>
        <taxon>Cytophagales</taxon>
        <taxon>Spirosomataceae</taxon>
        <taxon>Dyadobacter</taxon>
    </lineage>
</organism>
<evidence type="ECO:0000259" key="12">
    <source>
        <dbReference type="Pfam" id="PF00593"/>
    </source>
</evidence>
<keyword evidence="2 10" id="KW-0813">Transport</keyword>
<dbReference type="Gene3D" id="2.170.130.10">
    <property type="entry name" value="TonB-dependent receptor, plug domain"/>
    <property type="match status" value="1"/>
</dbReference>
<comment type="caution">
    <text evidence="14">The sequence shown here is derived from an EMBL/GenBank/DDBJ whole genome shotgun (WGS) entry which is preliminary data.</text>
</comment>
<evidence type="ECO:0000256" key="3">
    <source>
        <dbReference type="ARBA" id="ARBA00022452"/>
    </source>
</evidence>
<accession>A0A316ARK1</accession>
<dbReference type="InterPro" id="IPR000531">
    <property type="entry name" value="Beta-barrel_TonB"/>
</dbReference>
<dbReference type="PANTHER" id="PTHR30069:SF29">
    <property type="entry name" value="HEMOGLOBIN AND HEMOGLOBIN-HAPTOGLOBIN-BINDING PROTEIN 1-RELATED"/>
    <property type="match status" value="1"/>
</dbReference>
<dbReference type="InterPro" id="IPR037066">
    <property type="entry name" value="Plug_dom_sf"/>
</dbReference>
<keyword evidence="9 10" id="KW-0998">Cell outer membrane</keyword>
<evidence type="ECO:0000313" key="14">
    <source>
        <dbReference type="EMBL" id="PWJ60345.1"/>
    </source>
</evidence>
<dbReference type="InterPro" id="IPR012910">
    <property type="entry name" value="Plug_dom"/>
</dbReference>
<comment type="subcellular location">
    <subcellularLocation>
        <location evidence="1 10">Cell outer membrane</location>
        <topology evidence="1 10">Multi-pass membrane protein</topology>
    </subcellularLocation>
</comment>
<dbReference type="SUPFAM" id="SSF49464">
    <property type="entry name" value="Carboxypeptidase regulatory domain-like"/>
    <property type="match status" value="1"/>
</dbReference>
<evidence type="ECO:0000256" key="7">
    <source>
        <dbReference type="ARBA" id="ARBA00023136"/>
    </source>
</evidence>
<dbReference type="Gene3D" id="2.60.40.1120">
    <property type="entry name" value="Carboxypeptidase-like, regulatory domain"/>
    <property type="match status" value="1"/>
</dbReference>
<dbReference type="GO" id="GO:0009279">
    <property type="term" value="C:cell outer membrane"/>
    <property type="evidence" value="ECO:0007669"/>
    <property type="project" value="UniProtKB-SubCell"/>
</dbReference>
<feature type="domain" description="TonB-dependent receptor plug" evidence="13">
    <location>
        <begin position="123"/>
        <end position="223"/>
    </location>
</feature>
<dbReference type="PANTHER" id="PTHR30069">
    <property type="entry name" value="TONB-DEPENDENT OUTER MEMBRANE RECEPTOR"/>
    <property type="match status" value="1"/>
</dbReference>
<keyword evidence="6 11" id="KW-0798">TonB box</keyword>
<protein>
    <submittedName>
        <fullName evidence="14">Iron complex outermembrane receptor protein</fullName>
    </submittedName>
</protein>
<keyword evidence="5" id="KW-0732">Signal</keyword>
<evidence type="ECO:0000256" key="1">
    <source>
        <dbReference type="ARBA" id="ARBA00004571"/>
    </source>
</evidence>
<keyword evidence="8 14" id="KW-0675">Receptor</keyword>
<name>A0A316ARK1_9BACT</name>
<dbReference type="OrthoDB" id="9795928at2"/>
<reference evidence="14 15" key="1">
    <citation type="submission" date="2018-03" db="EMBL/GenBank/DDBJ databases">
        <title>Genomic Encyclopedia of Archaeal and Bacterial Type Strains, Phase II (KMG-II): from individual species to whole genera.</title>
        <authorList>
            <person name="Goeker M."/>
        </authorList>
    </citation>
    <scope>NUCLEOTIDE SEQUENCE [LARGE SCALE GENOMIC DNA]</scope>
    <source>
        <strain evidence="14 15">DSM 100346</strain>
    </source>
</reference>
<keyword evidence="3 10" id="KW-1134">Transmembrane beta strand</keyword>
<dbReference type="InterPro" id="IPR036942">
    <property type="entry name" value="Beta-barrel_TonB_sf"/>
</dbReference>
<evidence type="ECO:0000256" key="8">
    <source>
        <dbReference type="ARBA" id="ARBA00023170"/>
    </source>
</evidence>
<dbReference type="RefSeq" id="WP_109672523.1">
    <property type="nucleotide sequence ID" value="NZ_QGDT01000001.1"/>
</dbReference>
<sequence length="774" mass="86733">MKYYITLLLFLVISSISRGQKADCQCFLKGVIKDQHTGLPLPGATLLLLDKNQGVVTDLRGEYLLSGLCPGKYTIECRMVGYSPFHLEIDLQESHEENIGLAEQEIHLKDIEITAQRSDAPSSQPLDVLKGKALFETRGQTLAESMKGLTGVSTLQTGNSIAKPVIHGLHSNRVLIMNNGVRQEGQQWGSEHAPEIDPFIATQISVIKGAAGVRYGSDAIGGVIRVDMDELPYNSPISGEINTVGLTNGRQGVVSGTVQGSLPKVGLAWRAQGTIKRGGNTKTPDYYLDNTGTKERNFSLSTGYRYKGFGIDAFYSLFDTHIGLFSGSHIGSITDLLQVIENGEPLIQSGFTYLVGRPRQEVRHQLAKVEAHYHFPDGNRLQWTLANQRNDRSEYDLHTPRNDSIAALNHPELAMKLNTLTTDLLWDHKPLAGKFTGQMGISTLYQYNLMTGRPLIPNFNQWTVGLFAMERYTHKQWELEAGVRFDYRNLLTHQFVNQQKVSNEFNFSNFSGTTGANYRFNDQLSAQLNVGTAWRAPNVSELFSDGVHHGAAAYERGDASLGVEMAYNNQLSVQYRSDRLTIELGTYLNRIHNYIYLNPLPDPILTIRGAFPAFQYTQTNASFKGIDLSGLWSFVPALSWSSKATYLRAYDLSNDQYLVMIPPNRIENSIIWKIPPVAGLTDLHLTFGNLWVAQQKRVLPNSDYAPPPPAYSLWNAKLSAELPLSESNKLNISLAVDNLFNTRYRDYMNRLRYYSLELGRQVSIRLKWQFNTQS</sequence>
<keyword evidence="4 10" id="KW-0812">Transmembrane</keyword>
<evidence type="ECO:0000256" key="11">
    <source>
        <dbReference type="RuleBase" id="RU003357"/>
    </source>
</evidence>
<dbReference type="GO" id="GO:0044718">
    <property type="term" value="P:siderophore transmembrane transport"/>
    <property type="evidence" value="ECO:0007669"/>
    <property type="project" value="TreeGrafter"/>
</dbReference>
<evidence type="ECO:0000259" key="13">
    <source>
        <dbReference type="Pfam" id="PF07715"/>
    </source>
</evidence>
<feature type="domain" description="TonB-dependent receptor-like beta-barrel" evidence="12">
    <location>
        <begin position="295"/>
        <end position="739"/>
    </location>
</feature>
<gene>
    <name evidence="14" type="ORF">CLV98_101526</name>
</gene>
<evidence type="ECO:0000313" key="15">
    <source>
        <dbReference type="Proteomes" id="UP000245880"/>
    </source>
</evidence>
<evidence type="ECO:0000256" key="4">
    <source>
        <dbReference type="ARBA" id="ARBA00022692"/>
    </source>
</evidence>
<dbReference type="InterPro" id="IPR008969">
    <property type="entry name" value="CarboxyPept-like_regulatory"/>
</dbReference>
<dbReference type="SUPFAM" id="SSF56935">
    <property type="entry name" value="Porins"/>
    <property type="match status" value="1"/>
</dbReference>
<dbReference type="PROSITE" id="PS52016">
    <property type="entry name" value="TONB_DEPENDENT_REC_3"/>
    <property type="match status" value="1"/>
</dbReference>
<dbReference type="EMBL" id="QGDT01000001">
    <property type="protein sequence ID" value="PWJ60345.1"/>
    <property type="molecule type" value="Genomic_DNA"/>
</dbReference>
<dbReference type="Gene3D" id="2.40.170.20">
    <property type="entry name" value="TonB-dependent receptor, beta-barrel domain"/>
    <property type="match status" value="1"/>
</dbReference>
<evidence type="ECO:0000256" key="9">
    <source>
        <dbReference type="ARBA" id="ARBA00023237"/>
    </source>
</evidence>
<evidence type="ECO:0000256" key="6">
    <source>
        <dbReference type="ARBA" id="ARBA00023077"/>
    </source>
</evidence>
<keyword evidence="7 10" id="KW-0472">Membrane</keyword>
<evidence type="ECO:0000256" key="10">
    <source>
        <dbReference type="PROSITE-ProRule" id="PRU01360"/>
    </source>
</evidence>
<keyword evidence="15" id="KW-1185">Reference proteome</keyword>
<comment type="similarity">
    <text evidence="10 11">Belongs to the TonB-dependent receptor family.</text>
</comment>
<dbReference type="GO" id="GO:0015344">
    <property type="term" value="F:siderophore uptake transmembrane transporter activity"/>
    <property type="evidence" value="ECO:0007669"/>
    <property type="project" value="TreeGrafter"/>
</dbReference>
<dbReference type="InterPro" id="IPR039426">
    <property type="entry name" value="TonB-dep_rcpt-like"/>
</dbReference>
<evidence type="ECO:0000256" key="2">
    <source>
        <dbReference type="ARBA" id="ARBA00022448"/>
    </source>
</evidence>
<proteinExistence type="inferred from homology"/>
<dbReference type="AlphaFoldDB" id="A0A316ARK1"/>
<evidence type="ECO:0000256" key="5">
    <source>
        <dbReference type="ARBA" id="ARBA00022729"/>
    </source>
</evidence>
<dbReference type="Pfam" id="PF00593">
    <property type="entry name" value="TonB_dep_Rec_b-barrel"/>
    <property type="match status" value="1"/>
</dbReference>
<dbReference type="Pfam" id="PF07715">
    <property type="entry name" value="Plug"/>
    <property type="match status" value="1"/>
</dbReference>
<dbReference type="Proteomes" id="UP000245880">
    <property type="component" value="Unassembled WGS sequence"/>
</dbReference>
<dbReference type="Pfam" id="PF13715">
    <property type="entry name" value="CarbopepD_reg_2"/>
    <property type="match status" value="1"/>
</dbReference>